<dbReference type="InterPro" id="IPR000571">
    <property type="entry name" value="Znf_CCCH"/>
</dbReference>
<accession>A0A099NQE2</accession>
<dbReference type="HOGENOM" id="CLU_2043641_0_0_1"/>
<proteinExistence type="predicted"/>
<dbReference type="Pfam" id="PF25586">
    <property type="entry name" value="zf-CCCH_PAN3"/>
    <property type="match status" value="1"/>
</dbReference>
<dbReference type="Proteomes" id="UP000029867">
    <property type="component" value="Unassembled WGS sequence"/>
</dbReference>
<dbReference type="Gene3D" id="6.10.250.3160">
    <property type="match status" value="1"/>
</dbReference>
<comment type="caution">
    <text evidence="4">The sequence shown here is derived from an EMBL/GenBank/DDBJ whole genome shotgun (WGS) entry which is preliminary data.</text>
</comment>
<feature type="domain" description="C3H1-type" evidence="3">
    <location>
        <begin position="8"/>
        <end position="37"/>
    </location>
</feature>
<evidence type="ECO:0000256" key="2">
    <source>
        <dbReference type="SAM" id="MobiDB-lite"/>
    </source>
</evidence>
<dbReference type="AlphaFoldDB" id="A0A099NQE2"/>
<evidence type="ECO:0000259" key="3">
    <source>
        <dbReference type="PROSITE" id="PS50103"/>
    </source>
</evidence>
<dbReference type="EMBL" id="JQFK01001117">
    <property type="protein sequence ID" value="KGK34953.1"/>
    <property type="molecule type" value="Genomic_DNA"/>
</dbReference>
<feature type="zinc finger region" description="C3H1-type" evidence="1">
    <location>
        <begin position="8"/>
        <end position="37"/>
    </location>
</feature>
<evidence type="ECO:0000313" key="5">
    <source>
        <dbReference type="Proteomes" id="UP000029867"/>
    </source>
</evidence>
<evidence type="ECO:0000313" key="4">
    <source>
        <dbReference type="EMBL" id="KGK34953.1"/>
    </source>
</evidence>
<dbReference type="GO" id="GO:0008270">
    <property type="term" value="F:zinc ion binding"/>
    <property type="evidence" value="ECO:0007669"/>
    <property type="project" value="UniProtKB-KW"/>
</dbReference>
<feature type="non-terminal residue" evidence="4">
    <location>
        <position position="121"/>
    </location>
</feature>
<dbReference type="PROSITE" id="PS50103">
    <property type="entry name" value="ZF_C3H1"/>
    <property type="match status" value="1"/>
</dbReference>
<evidence type="ECO:0000256" key="1">
    <source>
        <dbReference type="PROSITE-ProRule" id="PRU00723"/>
    </source>
</evidence>
<gene>
    <name evidence="4" type="ORF">JL09_g5898</name>
</gene>
<name>A0A099NQE2_PICKU</name>
<protein>
    <recommendedName>
        <fullName evidence="3">C3H1-type domain-containing protein</fullName>
    </recommendedName>
</protein>
<dbReference type="VEuPathDB" id="FungiDB:C5L36_0D02400"/>
<sequence length="121" mass="13022">MSSTPYDWAKNIPCRNIQIHGFCKFEHKGCSYNHDLASKESSIEAPPSASTSESMSDNHKSKGLNGPKLNTSITSSNNTFAEQNSISSPVTSAQHFKPTLLKQSSSFSNEIGPNGVSSSAR</sequence>
<keyword evidence="1" id="KW-0862">Zinc</keyword>
<feature type="region of interest" description="Disordered" evidence="2">
    <location>
        <begin position="37"/>
        <end position="121"/>
    </location>
</feature>
<feature type="compositionally biased region" description="Polar residues" evidence="2">
    <location>
        <begin position="68"/>
        <end position="94"/>
    </location>
</feature>
<feature type="compositionally biased region" description="Polar residues" evidence="2">
    <location>
        <begin position="101"/>
        <end position="121"/>
    </location>
</feature>
<organism evidence="4 5">
    <name type="scientific">Pichia kudriavzevii</name>
    <name type="common">Yeast</name>
    <name type="synonym">Issatchenkia orientalis</name>
    <dbReference type="NCBI Taxonomy" id="4909"/>
    <lineage>
        <taxon>Eukaryota</taxon>
        <taxon>Fungi</taxon>
        <taxon>Dikarya</taxon>
        <taxon>Ascomycota</taxon>
        <taxon>Saccharomycotina</taxon>
        <taxon>Pichiomycetes</taxon>
        <taxon>Pichiales</taxon>
        <taxon>Pichiaceae</taxon>
        <taxon>Pichia</taxon>
    </lineage>
</organism>
<keyword evidence="1" id="KW-0863">Zinc-finger</keyword>
<keyword evidence="1" id="KW-0479">Metal-binding</keyword>
<reference evidence="5" key="1">
    <citation type="journal article" date="2014" name="Microb. Cell Fact.">
        <title>Exploiting Issatchenkia orientalis SD108 for succinic acid production.</title>
        <authorList>
            <person name="Xiao H."/>
            <person name="Shao Z."/>
            <person name="Jiang Y."/>
            <person name="Dole S."/>
            <person name="Zhao H."/>
        </authorList>
    </citation>
    <scope>NUCLEOTIDE SEQUENCE [LARGE SCALE GENOMIC DNA]</scope>
    <source>
        <strain evidence="5">SD108</strain>
    </source>
</reference>